<protein>
    <submittedName>
        <fullName evidence="3">Por secretion system C-terminal sorting domain-containing protein</fullName>
    </submittedName>
</protein>
<dbReference type="NCBIfam" id="TIGR04183">
    <property type="entry name" value="Por_Secre_tail"/>
    <property type="match status" value="1"/>
</dbReference>
<feature type="domain" description="Secretion system C-terminal sorting" evidence="2">
    <location>
        <begin position="279"/>
        <end position="345"/>
    </location>
</feature>
<keyword evidence="4" id="KW-1185">Reference proteome</keyword>
<evidence type="ECO:0000313" key="3">
    <source>
        <dbReference type="EMBL" id="SEJ69299.1"/>
    </source>
</evidence>
<evidence type="ECO:0000256" key="1">
    <source>
        <dbReference type="SAM" id="SignalP"/>
    </source>
</evidence>
<feature type="chain" id="PRO_5011519593" evidence="1">
    <location>
        <begin position="18"/>
        <end position="347"/>
    </location>
</feature>
<reference evidence="3 4" key="1">
    <citation type="submission" date="2016-10" db="EMBL/GenBank/DDBJ databases">
        <authorList>
            <person name="de Groot N.N."/>
        </authorList>
    </citation>
    <scope>NUCLEOTIDE SEQUENCE [LARGE SCALE GENOMIC DNA]</scope>
    <source>
        <strain evidence="3 4">DSM 19938</strain>
    </source>
</reference>
<dbReference type="InterPro" id="IPR026444">
    <property type="entry name" value="Secre_tail"/>
</dbReference>
<sequence length="347" mass="38006">MKKILFFCLCLCFNAMSQEIDQQQTTIVDETFIEPNVMGGQSFTSGIAGYLCAVTVKVKAFEGFPPQQVIMGIYGTDESGVPIIGTALGTSSIINVVATEYTDYTFYFTTPIISSVGSKLAFGLRGLGEDYVGIAVAASDDSYAFGNRFGVGPNGFVVGSVYDTYFKTYVCPSPLPVKMSKFSAQKSGTQARLDWTTTMEENSEGFAIERSADARKWQTVGFVKSKRSNTTGVTDYAWLDETPLPAYNYYRLKQTDLDGSTELSRIAVVNFGKQDLSILYPNPVTNRLFISEPASAIQIIDRKGQVVSQTASLPEEGIDVQSLATGLYFIKFQKPDGKAQSQKFIKQ</sequence>
<dbReference type="Pfam" id="PF18962">
    <property type="entry name" value="Por_Secre_tail"/>
    <property type="match status" value="1"/>
</dbReference>
<feature type="signal peptide" evidence="1">
    <location>
        <begin position="1"/>
        <end position="17"/>
    </location>
</feature>
<name>A0A1H7AUN8_9BACT</name>
<keyword evidence="1" id="KW-0732">Signal</keyword>
<accession>A0A1H7AUN8</accession>
<proteinExistence type="predicted"/>
<evidence type="ECO:0000313" key="4">
    <source>
        <dbReference type="Proteomes" id="UP000199532"/>
    </source>
</evidence>
<dbReference type="STRING" id="408657.SAMN04487995_5971"/>
<evidence type="ECO:0000259" key="2">
    <source>
        <dbReference type="Pfam" id="PF18962"/>
    </source>
</evidence>
<dbReference type="AlphaFoldDB" id="A0A1H7AUN8"/>
<organism evidence="3 4">
    <name type="scientific">Dyadobacter koreensis</name>
    <dbReference type="NCBI Taxonomy" id="408657"/>
    <lineage>
        <taxon>Bacteria</taxon>
        <taxon>Pseudomonadati</taxon>
        <taxon>Bacteroidota</taxon>
        <taxon>Cytophagia</taxon>
        <taxon>Cytophagales</taxon>
        <taxon>Spirosomataceae</taxon>
        <taxon>Dyadobacter</taxon>
    </lineage>
</organism>
<gene>
    <name evidence="3" type="ORF">SAMN04487995_5971</name>
</gene>
<dbReference type="EMBL" id="FNXY01000011">
    <property type="protein sequence ID" value="SEJ69299.1"/>
    <property type="molecule type" value="Genomic_DNA"/>
</dbReference>
<dbReference type="OrthoDB" id="1490051at2"/>
<dbReference type="Proteomes" id="UP000199532">
    <property type="component" value="Unassembled WGS sequence"/>
</dbReference>